<keyword evidence="4" id="KW-0808">Transferase</keyword>
<dbReference type="GO" id="GO:0003723">
    <property type="term" value="F:RNA binding"/>
    <property type="evidence" value="ECO:0007669"/>
    <property type="project" value="InterPro"/>
</dbReference>
<dbReference type="SUPFAM" id="SSF53335">
    <property type="entry name" value="S-adenosyl-L-methionine-dependent methyltransferases"/>
    <property type="match status" value="1"/>
</dbReference>
<reference evidence="10" key="1">
    <citation type="submission" date="2020-05" db="EMBL/GenBank/DDBJ databases">
        <authorList>
            <person name="Chiriac C."/>
            <person name="Salcher M."/>
            <person name="Ghai R."/>
            <person name="Kavagutti S V."/>
        </authorList>
    </citation>
    <scope>NUCLEOTIDE SEQUENCE</scope>
</reference>
<dbReference type="InterPro" id="IPR029063">
    <property type="entry name" value="SAM-dependent_MTases_sf"/>
</dbReference>
<evidence type="ECO:0000256" key="3">
    <source>
        <dbReference type="ARBA" id="ARBA00022603"/>
    </source>
</evidence>
<proteinExistence type="inferred from homology"/>
<keyword evidence="2" id="KW-0963">Cytoplasm</keyword>
<dbReference type="Gene3D" id="3.30.750.80">
    <property type="entry name" value="RNA methyltransferase domain (HRMD) like"/>
    <property type="match status" value="1"/>
</dbReference>
<evidence type="ECO:0000313" key="9">
    <source>
        <dbReference type="EMBL" id="CAB4552877.1"/>
    </source>
</evidence>
<dbReference type="EMBL" id="CAFBQJ010000083">
    <property type="protein sequence ID" value="CAB5048381.1"/>
    <property type="molecule type" value="Genomic_DNA"/>
</dbReference>
<evidence type="ECO:0000313" key="12">
    <source>
        <dbReference type="EMBL" id="CAB5048381.1"/>
    </source>
</evidence>
<comment type="similarity">
    <text evidence="6">Belongs to the methyltransferase superfamily. RlmI family.</text>
</comment>
<dbReference type="EMBL" id="CAEZUK010000010">
    <property type="protein sequence ID" value="CAB4590544.1"/>
    <property type="molecule type" value="Genomic_DNA"/>
</dbReference>
<keyword evidence="3" id="KW-0489">Methyltransferase</keyword>
<sequence length="425" mass="46170">MSASELRQPGCVSIESLPQPSDARIAVRVSRPGLRAIRSGSPWLFDQAVESHKPTGSMGDLAVIFDEQRRFAAIGLWDPESPIRVKVLHVGKPVNIDASWWQEKMRHALDLRRDLLSDGMTTGFRWVHGENDGLAGLIIDQYSSTVVIKIYTGAWFVHLAAIVQAIVEIAAVDRIVIRFSRLVRDGETYGLVDGDTLYGEAPTGPVMFLENGLTLEADVVLGHKTGHFLDQRDNRAIIGNLASGCSVLDVFSSTGGFTLAAAAGGAKSVHMVDVSAPALATAHRNLAHNHAIASIPKCQVTDIRGDAFAALEDMVEQKRTFDIVILDPPSFAQNQASVIRALSSYERLAKLGMRLTAPGGTLLQASCSSRVTIEELADAAYLAARSVHVDIDEFRRTEHAVDHPIGFEFGAYLKAIYYKVTPYGV</sequence>
<feature type="domain" description="RlmI-like PUA" evidence="8">
    <location>
        <begin position="27"/>
        <end position="88"/>
    </location>
</feature>
<evidence type="ECO:0000256" key="1">
    <source>
        <dbReference type="ARBA" id="ARBA00004496"/>
    </source>
</evidence>
<dbReference type="PANTHER" id="PTHR42873">
    <property type="entry name" value="RIBOSOMAL RNA LARGE SUBUNIT METHYLTRANSFERASE"/>
    <property type="match status" value="1"/>
</dbReference>
<evidence type="ECO:0000256" key="6">
    <source>
        <dbReference type="ARBA" id="ARBA00038091"/>
    </source>
</evidence>
<dbReference type="EMBL" id="CAEZVL010000028">
    <property type="protein sequence ID" value="CAB4624882.1"/>
    <property type="molecule type" value="Genomic_DNA"/>
</dbReference>
<comment type="subcellular location">
    <subcellularLocation>
        <location evidence="1">Cytoplasm</location>
    </subcellularLocation>
</comment>
<dbReference type="CDD" id="cd11572">
    <property type="entry name" value="RlmI_M_like"/>
    <property type="match status" value="1"/>
</dbReference>
<dbReference type="Gene3D" id="3.40.50.150">
    <property type="entry name" value="Vaccinia Virus protein VP39"/>
    <property type="match status" value="1"/>
</dbReference>
<accession>A0A6J6FU67</accession>
<dbReference type="EMBL" id="CAFBRX010000109">
    <property type="protein sequence ID" value="CAB5126958.1"/>
    <property type="molecule type" value="Genomic_DNA"/>
</dbReference>
<dbReference type="SUPFAM" id="SSF88697">
    <property type="entry name" value="PUA domain-like"/>
    <property type="match status" value="1"/>
</dbReference>
<evidence type="ECO:0000313" key="13">
    <source>
        <dbReference type="EMBL" id="CAB5126958.1"/>
    </source>
</evidence>
<dbReference type="EMBL" id="CAEZSL010000195">
    <property type="protein sequence ID" value="CAB4552877.1"/>
    <property type="molecule type" value="Genomic_DNA"/>
</dbReference>
<keyword evidence="5" id="KW-0949">S-adenosyl-L-methionine</keyword>
<dbReference type="GO" id="GO:0032259">
    <property type="term" value="P:methylation"/>
    <property type="evidence" value="ECO:0007669"/>
    <property type="project" value="UniProtKB-KW"/>
</dbReference>
<protein>
    <submittedName>
        <fullName evidence="10">Unannotated protein</fullName>
    </submittedName>
</protein>
<feature type="domain" description="S-adenosylmethionine-dependent methyltransferase" evidence="7">
    <location>
        <begin position="207"/>
        <end position="389"/>
    </location>
</feature>
<dbReference type="Gene3D" id="2.30.130.10">
    <property type="entry name" value="PUA domain"/>
    <property type="match status" value="1"/>
</dbReference>
<dbReference type="GO" id="GO:0005737">
    <property type="term" value="C:cytoplasm"/>
    <property type="evidence" value="ECO:0007669"/>
    <property type="project" value="UniProtKB-SubCell"/>
</dbReference>
<dbReference type="CDD" id="cd02440">
    <property type="entry name" value="AdoMet_MTases"/>
    <property type="match status" value="1"/>
</dbReference>
<evidence type="ECO:0000313" key="11">
    <source>
        <dbReference type="EMBL" id="CAB4624882.1"/>
    </source>
</evidence>
<dbReference type="InterPro" id="IPR041532">
    <property type="entry name" value="RlmI-like_PUA"/>
</dbReference>
<evidence type="ECO:0000313" key="10">
    <source>
        <dbReference type="EMBL" id="CAB4590544.1"/>
    </source>
</evidence>
<evidence type="ECO:0000256" key="5">
    <source>
        <dbReference type="ARBA" id="ARBA00022691"/>
    </source>
</evidence>
<gene>
    <name evidence="9" type="ORF">UFOPK1421_01400</name>
    <name evidence="10" type="ORF">UFOPK1820_00126</name>
    <name evidence="11" type="ORF">UFOPK1960_00312</name>
    <name evidence="12" type="ORF">UFOPK4275_00581</name>
    <name evidence="13" type="ORF">UFOPK4422_01074</name>
</gene>
<dbReference type="InterPro" id="IPR019614">
    <property type="entry name" value="SAM-dep_methyl-trfase"/>
</dbReference>
<evidence type="ECO:0000256" key="4">
    <source>
        <dbReference type="ARBA" id="ARBA00022679"/>
    </source>
</evidence>
<dbReference type="Pfam" id="PF10672">
    <property type="entry name" value="Methyltrans_SAM"/>
    <property type="match status" value="1"/>
</dbReference>
<name>A0A6J6FU67_9ZZZZ</name>
<evidence type="ECO:0000256" key="2">
    <source>
        <dbReference type="ARBA" id="ARBA00022490"/>
    </source>
</evidence>
<organism evidence="10">
    <name type="scientific">freshwater metagenome</name>
    <dbReference type="NCBI Taxonomy" id="449393"/>
    <lineage>
        <taxon>unclassified sequences</taxon>
        <taxon>metagenomes</taxon>
        <taxon>ecological metagenomes</taxon>
    </lineage>
</organism>
<dbReference type="GO" id="GO:0008168">
    <property type="term" value="F:methyltransferase activity"/>
    <property type="evidence" value="ECO:0007669"/>
    <property type="project" value="UniProtKB-KW"/>
</dbReference>
<dbReference type="InterPro" id="IPR015947">
    <property type="entry name" value="PUA-like_sf"/>
</dbReference>
<dbReference type="Pfam" id="PF17785">
    <property type="entry name" value="PUA_3"/>
    <property type="match status" value="1"/>
</dbReference>
<dbReference type="InterPro" id="IPR036974">
    <property type="entry name" value="PUA_sf"/>
</dbReference>
<evidence type="ECO:0000259" key="8">
    <source>
        <dbReference type="Pfam" id="PF17785"/>
    </source>
</evidence>
<evidence type="ECO:0000259" key="7">
    <source>
        <dbReference type="Pfam" id="PF10672"/>
    </source>
</evidence>
<dbReference type="AlphaFoldDB" id="A0A6J6FU67"/>
<dbReference type="PANTHER" id="PTHR42873:SF1">
    <property type="entry name" value="S-ADENOSYLMETHIONINE-DEPENDENT METHYLTRANSFERASE DOMAIN-CONTAINING PROTEIN"/>
    <property type="match status" value="1"/>
</dbReference>